<dbReference type="STRING" id="64969.SAMN02745127_01444"/>
<dbReference type="InterPro" id="IPR011004">
    <property type="entry name" value="Trimer_LpxA-like_sf"/>
</dbReference>
<dbReference type="EMBL" id="MTSM01000008">
    <property type="protein sequence ID" value="OPX55591.1"/>
    <property type="molecule type" value="Genomic_DNA"/>
</dbReference>
<gene>
    <name evidence="5" type="ORF">BTE48_08220</name>
</gene>
<comment type="caution">
    <text evidence="5">The sequence shown here is derived from an EMBL/GenBank/DDBJ whole genome shotgun (WGS) entry which is preliminary data.</text>
</comment>
<protein>
    <recommendedName>
        <fullName evidence="4">Acetyltransferase</fullName>
        <ecNumber evidence="4">2.3.1.-</ecNumber>
    </recommendedName>
</protein>
<keyword evidence="6" id="KW-1185">Reference proteome</keyword>
<evidence type="ECO:0000313" key="5">
    <source>
        <dbReference type="EMBL" id="OPX55591.1"/>
    </source>
</evidence>
<dbReference type="PANTHER" id="PTHR43017">
    <property type="entry name" value="GALACTOSIDE O-ACETYLTRANSFERASE"/>
    <property type="match status" value="1"/>
</dbReference>
<dbReference type="InterPro" id="IPR018357">
    <property type="entry name" value="Hexapep_transf_CS"/>
</dbReference>
<reference evidence="5 6" key="1">
    <citation type="submission" date="2017-01" db="EMBL/GenBank/DDBJ databases">
        <title>Genome Sequencing of a Marine Spirillum, Oceanospirillum multiglobuliferum ATCC 33336, from Japan.</title>
        <authorList>
            <person name="Carney J.G."/>
            <person name="Trachtenberg A.M."/>
            <person name="Rheaume B.A."/>
            <person name="Linnane J.D."/>
            <person name="Pitts N.L."/>
            <person name="Mykles D.L."/>
            <person name="Maclea K.S."/>
        </authorList>
    </citation>
    <scope>NUCLEOTIDE SEQUENCE [LARGE SCALE GENOMIC DNA]</scope>
    <source>
        <strain evidence="5 6">ATCC 33336</strain>
    </source>
</reference>
<dbReference type="CDD" id="cd04647">
    <property type="entry name" value="LbH_MAT_like"/>
    <property type="match status" value="1"/>
</dbReference>
<evidence type="ECO:0000256" key="4">
    <source>
        <dbReference type="RuleBase" id="RU367021"/>
    </source>
</evidence>
<dbReference type="GO" id="GO:0008870">
    <property type="term" value="F:galactoside O-acetyltransferase activity"/>
    <property type="evidence" value="ECO:0007669"/>
    <property type="project" value="TreeGrafter"/>
</dbReference>
<sequence length="237" mass="25929">MTQTSLMLQMKGWAKTSPNPIAKFIRNNWKQLNRIELPVIPVLHPLLFQVHRSISQLSHTLVSRLYWLPLFKSQIKGGKRLYLYSGMPQILAPLQIQIGDDCRISGVSTFSGRWFSQKTPELIVGNNVDIGWQTTIAVADQVILEDNVRMAGKAFLAGYPGHPVDPIARAEGKPDLDSQTGTIHLKQNVWLGTGVTVLAGVTIGENSIIGSGSVVTKDIPANVIAAGNPAKVVRHLL</sequence>
<evidence type="ECO:0000256" key="2">
    <source>
        <dbReference type="ARBA" id="ARBA00022737"/>
    </source>
</evidence>
<dbReference type="Gene3D" id="2.160.10.10">
    <property type="entry name" value="Hexapeptide repeat proteins"/>
    <property type="match status" value="1"/>
</dbReference>
<keyword evidence="3 4" id="KW-0012">Acyltransferase</keyword>
<evidence type="ECO:0000256" key="3">
    <source>
        <dbReference type="ARBA" id="ARBA00023315"/>
    </source>
</evidence>
<dbReference type="Pfam" id="PF00132">
    <property type="entry name" value="Hexapep"/>
    <property type="match status" value="1"/>
</dbReference>
<dbReference type="PANTHER" id="PTHR43017:SF1">
    <property type="entry name" value="ACETYLTRANSFERASE YJL218W-RELATED"/>
    <property type="match status" value="1"/>
</dbReference>
<evidence type="ECO:0000313" key="6">
    <source>
        <dbReference type="Proteomes" id="UP000191418"/>
    </source>
</evidence>
<name>A0A1T4PDU7_9GAMM</name>
<evidence type="ECO:0000256" key="1">
    <source>
        <dbReference type="ARBA" id="ARBA00022679"/>
    </source>
</evidence>
<dbReference type="SUPFAM" id="SSF51161">
    <property type="entry name" value="Trimeric LpxA-like enzymes"/>
    <property type="match status" value="1"/>
</dbReference>
<dbReference type="Proteomes" id="UP000191418">
    <property type="component" value="Unassembled WGS sequence"/>
</dbReference>
<keyword evidence="1 4" id="KW-0808">Transferase</keyword>
<dbReference type="AlphaFoldDB" id="A0A1T4PDU7"/>
<dbReference type="PROSITE" id="PS00101">
    <property type="entry name" value="HEXAPEP_TRANSFERASES"/>
    <property type="match status" value="1"/>
</dbReference>
<proteinExistence type="inferred from homology"/>
<dbReference type="InterPro" id="IPR039369">
    <property type="entry name" value="LacA-like"/>
</dbReference>
<comment type="similarity">
    <text evidence="4">Belongs to the transferase hexapeptide repeat family.</text>
</comment>
<organism evidence="5 6">
    <name type="scientific">Oceanospirillum multiglobuliferum</name>
    <dbReference type="NCBI Taxonomy" id="64969"/>
    <lineage>
        <taxon>Bacteria</taxon>
        <taxon>Pseudomonadati</taxon>
        <taxon>Pseudomonadota</taxon>
        <taxon>Gammaproteobacteria</taxon>
        <taxon>Oceanospirillales</taxon>
        <taxon>Oceanospirillaceae</taxon>
        <taxon>Oceanospirillum</taxon>
    </lineage>
</organism>
<keyword evidence="2" id="KW-0677">Repeat</keyword>
<dbReference type="RefSeq" id="WP_234985224.1">
    <property type="nucleotide sequence ID" value="NZ_FUXG01000008.1"/>
</dbReference>
<dbReference type="EC" id="2.3.1.-" evidence="4"/>
<dbReference type="InterPro" id="IPR001451">
    <property type="entry name" value="Hexapep"/>
</dbReference>
<accession>A0A1T4PDU7</accession>